<comment type="similarity">
    <text evidence="1">Belongs to the sulfatase family.</text>
</comment>
<feature type="chain" id="PRO_5047366043" evidence="3">
    <location>
        <begin position="22"/>
        <end position="513"/>
    </location>
</feature>
<dbReference type="CDD" id="cd16034">
    <property type="entry name" value="sulfatase_like"/>
    <property type="match status" value="1"/>
</dbReference>
<proteinExistence type="inferred from homology"/>
<dbReference type="EMBL" id="JACOOE010000001">
    <property type="protein sequence ID" value="MBC5603349.1"/>
    <property type="molecule type" value="Genomic_DNA"/>
</dbReference>
<dbReference type="Gene3D" id="3.40.720.10">
    <property type="entry name" value="Alkaline Phosphatase, subunit A"/>
    <property type="match status" value="1"/>
</dbReference>
<evidence type="ECO:0000256" key="3">
    <source>
        <dbReference type="SAM" id="SignalP"/>
    </source>
</evidence>
<organism evidence="5 6">
    <name type="scientific">Bacteroides difficilis</name>
    <dbReference type="NCBI Taxonomy" id="2763021"/>
    <lineage>
        <taxon>Bacteria</taxon>
        <taxon>Pseudomonadati</taxon>
        <taxon>Bacteroidota</taxon>
        <taxon>Bacteroidia</taxon>
        <taxon>Bacteroidales</taxon>
        <taxon>Bacteroidaceae</taxon>
        <taxon>Bacteroides</taxon>
    </lineage>
</organism>
<dbReference type="Gene3D" id="3.30.1120.10">
    <property type="match status" value="1"/>
</dbReference>
<feature type="domain" description="Sulfatase N-terminal" evidence="4">
    <location>
        <begin position="29"/>
        <end position="381"/>
    </location>
</feature>
<reference evidence="5 6" key="1">
    <citation type="submission" date="2020-08" db="EMBL/GenBank/DDBJ databases">
        <title>Genome public.</title>
        <authorList>
            <person name="Liu C."/>
            <person name="Sun Q."/>
        </authorList>
    </citation>
    <scope>NUCLEOTIDE SEQUENCE [LARGE SCALE GENOMIC DNA]</scope>
    <source>
        <strain evidence="5 6">M27</strain>
    </source>
</reference>
<evidence type="ECO:0000259" key="4">
    <source>
        <dbReference type="Pfam" id="PF00884"/>
    </source>
</evidence>
<accession>A0ABR7C7T5</accession>
<dbReference type="PANTHER" id="PTHR42693:SF53">
    <property type="entry name" value="ENDO-4-O-SULFATASE"/>
    <property type="match status" value="1"/>
</dbReference>
<dbReference type="InterPro" id="IPR050738">
    <property type="entry name" value="Sulfatase"/>
</dbReference>
<dbReference type="PANTHER" id="PTHR42693">
    <property type="entry name" value="ARYLSULFATASE FAMILY MEMBER"/>
    <property type="match status" value="1"/>
</dbReference>
<dbReference type="Proteomes" id="UP000600600">
    <property type="component" value="Unassembled WGS sequence"/>
</dbReference>
<evidence type="ECO:0000313" key="5">
    <source>
        <dbReference type="EMBL" id="MBC5603349.1"/>
    </source>
</evidence>
<keyword evidence="6" id="KW-1185">Reference proteome</keyword>
<evidence type="ECO:0000256" key="1">
    <source>
        <dbReference type="ARBA" id="ARBA00008779"/>
    </source>
</evidence>
<keyword evidence="3" id="KW-0732">Signal</keyword>
<dbReference type="SUPFAM" id="SSF53649">
    <property type="entry name" value="Alkaline phosphatase-like"/>
    <property type="match status" value="1"/>
</dbReference>
<protein>
    <submittedName>
        <fullName evidence="5">Sulfatase</fullName>
    </submittedName>
</protein>
<dbReference type="InterPro" id="IPR000917">
    <property type="entry name" value="Sulfatase_N"/>
</dbReference>
<evidence type="ECO:0000313" key="6">
    <source>
        <dbReference type="Proteomes" id="UP000600600"/>
    </source>
</evidence>
<keyword evidence="2" id="KW-0378">Hydrolase</keyword>
<dbReference type="InterPro" id="IPR017850">
    <property type="entry name" value="Alkaline_phosphatase_core_sf"/>
</dbReference>
<name>A0ABR7C7T5_9BACE</name>
<evidence type="ECO:0000256" key="2">
    <source>
        <dbReference type="ARBA" id="ARBA00022801"/>
    </source>
</evidence>
<sequence>MKQFNYIISGLSLITSTMAFSQTNQTVRPNIIYVFPDQYRNDACGFWNLKGFREYRNSKGDPTITPNLNQFARESLVLTSAQSNNPVSSPHRAMLMTGMYSANKNGVPVNCNTNSPQSTLNPASTTIGDVFSQAGYDCAYIGKYHLDTPTPNDPNNPGHYVENKKEVWDAYTPKELRHGFNYWYSYGTFNEHKNPHYWDNDGCKHEPYEYSPIHEARKAVEYIKNTGNIRDPQKPFLMMLSMNPPHSPYNSLHDCMEEDYNLYKDIPLDSLLFRPNVDRSMKKMKAAPYYFANVTGVDRAFGIILTTLKEMELDKNTIVVFTSDHGETMCSHGTTDPKNSPYAESMNVPFIIRYPQKIKPRVDSLLLSTPDIMPTLLGLAGLDKQIPTEVEGRNYSELFLDEYSSIPRPTSALYFKYADGKIFQKSMVNNYFPTSRGIKTAKYTLAFTISENRELKEILFFDDKKDPYQLKNLPLKGNEKIIKELCKELGRQLKSINDPWYKEKILNELISYK</sequence>
<feature type="signal peptide" evidence="3">
    <location>
        <begin position="1"/>
        <end position="21"/>
    </location>
</feature>
<dbReference type="Pfam" id="PF00884">
    <property type="entry name" value="Sulfatase"/>
    <property type="match status" value="1"/>
</dbReference>
<gene>
    <name evidence="5" type="ORF">H8S67_01490</name>
</gene>
<comment type="caution">
    <text evidence="5">The sequence shown here is derived from an EMBL/GenBank/DDBJ whole genome shotgun (WGS) entry which is preliminary data.</text>
</comment>